<evidence type="ECO:0000256" key="2">
    <source>
        <dbReference type="ARBA" id="ARBA00022857"/>
    </source>
</evidence>
<reference evidence="5" key="1">
    <citation type="submission" date="2020-05" db="EMBL/GenBank/DDBJ databases">
        <authorList>
            <person name="Chiriac C."/>
            <person name="Salcher M."/>
            <person name="Ghai R."/>
            <person name="Kavagutti S V."/>
        </authorList>
    </citation>
    <scope>NUCLEOTIDE SEQUENCE</scope>
</reference>
<proteinExistence type="inferred from homology"/>
<comment type="similarity">
    <text evidence="1">Belongs to the aldo/keto reductase family.</text>
</comment>
<dbReference type="PROSITE" id="PS00798">
    <property type="entry name" value="ALDOKETO_REDUCTASE_1"/>
    <property type="match status" value="1"/>
</dbReference>
<dbReference type="PROSITE" id="PS00063">
    <property type="entry name" value="ALDOKETO_REDUCTASE_3"/>
    <property type="match status" value="1"/>
</dbReference>
<organism evidence="5">
    <name type="scientific">freshwater metagenome</name>
    <dbReference type="NCBI Taxonomy" id="449393"/>
    <lineage>
        <taxon>unclassified sequences</taxon>
        <taxon>metagenomes</taxon>
        <taxon>ecological metagenomes</taxon>
    </lineage>
</organism>
<dbReference type="PANTHER" id="PTHR43827">
    <property type="entry name" value="2,5-DIKETO-D-GLUCONIC ACID REDUCTASE"/>
    <property type="match status" value="1"/>
</dbReference>
<dbReference type="PANTHER" id="PTHR43827:SF3">
    <property type="entry name" value="NADP-DEPENDENT OXIDOREDUCTASE DOMAIN-CONTAINING PROTEIN"/>
    <property type="match status" value="1"/>
</dbReference>
<feature type="domain" description="NADP-dependent oxidoreductase" evidence="4">
    <location>
        <begin position="18"/>
        <end position="260"/>
    </location>
</feature>
<dbReference type="InterPro" id="IPR036812">
    <property type="entry name" value="NAD(P)_OxRdtase_dom_sf"/>
</dbReference>
<sequence length="274" mass="30342">MHLVPNLIMNDGRAIPQIGFGVWQVPDDQVTAATLEAFAAGYRHVDTAAIYENERGVGEAIARYGLPRDDIFLTTKVWNTDHGYDQTMRAFDKSVALLGVSEVDLYLVHWPAPATGDYLETWRAVVQLQSEGRARSIGVSNFHQEQLAHIIAETGVVPAVDQIELHPWLPQTPLRALASDLGMLIEAWSPLASGELINNPVIGVIATEHQKSIAQVMIRWHLQLGNVVLPKSVTPARIRENIDVFDFELTPENMATISSLENGHRTGPNPDEFM</sequence>
<dbReference type="Gene3D" id="3.20.20.100">
    <property type="entry name" value="NADP-dependent oxidoreductase domain"/>
    <property type="match status" value="1"/>
</dbReference>
<evidence type="ECO:0000256" key="3">
    <source>
        <dbReference type="ARBA" id="ARBA00023002"/>
    </source>
</evidence>
<dbReference type="PROSITE" id="PS00062">
    <property type="entry name" value="ALDOKETO_REDUCTASE_2"/>
    <property type="match status" value="1"/>
</dbReference>
<dbReference type="PRINTS" id="PR00069">
    <property type="entry name" value="ALDKETRDTASE"/>
</dbReference>
<dbReference type="PIRSF" id="PIRSF000097">
    <property type="entry name" value="AKR"/>
    <property type="match status" value="1"/>
</dbReference>
<dbReference type="InterPro" id="IPR020471">
    <property type="entry name" value="AKR"/>
</dbReference>
<dbReference type="AlphaFoldDB" id="A0A6J6ZIW3"/>
<dbReference type="GO" id="GO:0016616">
    <property type="term" value="F:oxidoreductase activity, acting on the CH-OH group of donors, NAD or NADP as acceptor"/>
    <property type="evidence" value="ECO:0007669"/>
    <property type="project" value="UniProtKB-ARBA"/>
</dbReference>
<keyword evidence="2" id="KW-0521">NADP</keyword>
<gene>
    <name evidence="5" type="ORF">UFOPK3204_00187</name>
</gene>
<protein>
    <submittedName>
        <fullName evidence="5">Unannotated protein</fullName>
    </submittedName>
</protein>
<keyword evidence="3" id="KW-0560">Oxidoreductase</keyword>
<name>A0A6J6ZIW3_9ZZZZ</name>
<evidence type="ECO:0000313" key="5">
    <source>
        <dbReference type="EMBL" id="CAB4821562.1"/>
    </source>
</evidence>
<dbReference type="InterPro" id="IPR018170">
    <property type="entry name" value="Aldo/ket_reductase_CS"/>
</dbReference>
<accession>A0A6J6ZIW3</accession>
<dbReference type="SUPFAM" id="SSF51430">
    <property type="entry name" value="NAD(P)-linked oxidoreductase"/>
    <property type="match status" value="1"/>
</dbReference>
<dbReference type="InterPro" id="IPR023210">
    <property type="entry name" value="NADP_OxRdtase_dom"/>
</dbReference>
<dbReference type="Pfam" id="PF00248">
    <property type="entry name" value="Aldo_ket_red"/>
    <property type="match status" value="1"/>
</dbReference>
<dbReference type="FunFam" id="3.20.20.100:FF:000015">
    <property type="entry name" value="Oxidoreductase, aldo/keto reductase family"/>
    <property type="match status" value="1"/>
</dbReference>
<evidence type="ECO:0000259" key="4">
    <source>
        <dbReference type="Pfam" id="PF00248"/>
    </source>
</evidence>
<dbReference type="EMBL" id="CAFABK010000004">
    <property type="protein sequence ID" value="CAB4821562.1"/>
    <property type="molecule type" value="Genomic_DNA"/>
</dbReference>
<evidence type="ECO:0000256" key="1">
    <source>
        <dbReference type="ARBA" id="ARBA00007905"/>
    </source>
</evidence>